<accession>A0ABD0LBM2</accession>
<evidence type="ECO:0000259" key="6">
    <source>
        <dbReference type="PROSITE" id="PS00624"/>
    </source>
</evidence>
<feature type="binding site" evidence="5">
    <location>
        <position position="123"/>
    </location>
    <ligand>
        <name>FAD</name>
        <dbReference type="ChEBI" id="CHEBI:57692"/>
    </ligand>
</feature>
<dbReference type="AlphaFoldDB" id="A0ABD0LBM2"/>
<evidence type="ECO:0000313" key="8">
    <source>
        <dbReference type="Proteomes" id="UP001519460"/>
    </source>
</evidence>
<dbReference type="Gene3D" id="3.50.50.60">
    <property type="entry name" value="FAD/NAD(P)-binding domain"/>
    <property type="match status" value="1"/>
</dbReference>
<dbReference type="Pfam" id="PF00732">
    <property type="entry name" value="GMC_oxred_N"/>
    <property type="match status" value="1"/>
</dbReference>
<dbReference type="Pfam" id="PF05199">
    <property type="entry name" value="GMC_oxred_C"/>
    <property type="match status" value="1"/>
</dbReference>
<comment type="similarity">
    <text evidence="2">Belongs to the GMC oxidoreductase family.</text>
</comment>
<comment type="cofactor">
    <cofactor evidence="1 5">
        <name>FAD</name>
        <dbReference type="ChEBI" id="CHEBI:57692"/>
    </cofactor>
</comment>
<gene>
    <name evidence="7" type="ORF">BaRGS_00012067</name>
</gene>
<keyword evidence="3" id="KW-0285">Flavoprotein</keyword>
<dbReference type="EMBL" id="JACVVK020000065">
    <property type="protein sequence ID" value="KAK7496660.1"/>
    <property type="molecule type" value="Genomic_DNA"/>
</dbReference>
<dbReference type="PANTHER" id="PTHR11552:SF147">
    <property type="entry name" value="CHOLINE DEHYDROGENASE, MITOCHONDRIAL"/>
    <property type="match status" value="1"/>
</dbReference>
<organism evidence="7 8">
    <name type="scientific">Batillaria attramentaria</name>
    <dbReference type="NCBI Taxonomy" id="370345"/>
    <lineage>
        <taxon>Eukaryota</taxon>
        <taxon>Metazoa</taxon>
        <taxon>Spiralia</taxon>
        <taxon>Lophotrochozoa</taxon>
        <taxon>Mollusca</taxon>
        <taxon>Gastropoda</taxon>
        <taxon>Caenogastropoda</taxon>
        <taxon>Sorbeoconcha</taxon>
        <taxon>Cerithioidea</taxon>
        <taxon>Batillariidae</taxon>
        <taxon>Batillaria</taxon>
    </lineage>
</organism>
<comment type="caution">
    <text evidence="7">The sequence shown here is derived from an EMBL/GenBank/DDBJ whole genome shotgun (WGS) entry which is preliminary data.</text>
</comment>
<proteinExistence type="inferred from homology"/>
<reference evidence="7 8" key="1">
    <citation type="journal article" date="2023" name="Sci. Data">
        <title>Genome assembly of the Korean intertidal mud-creeper Batillaria attramentaria.</title>
        <authorList>
            <person name="Patra A.K."/>
            <person name="Ho P.T."/>
            <person name="Jun S."/>
            <person name="Lee S.J."/>
            <person name="Kim Y."/>
            <person name="Won Y.J."/>
        </authorList>
    </citation>
    <scope>NUCLEOTIDE SEQUENCE [LARGE SCALE GENOMIC DNA]</scope>
    <source>
        <strain evidence="7">Wonlab-2016</strain>
    </source>
</reference>
<dbReference type="PANTHER" id="PTHR11552">
    <property type="entry name" value="GLUCOSE-METHANOL-CHOLINE GMC OXIDOREDUCTASE"/>
    <property type="match status" value="1"/>
</dbReference>
<evidence type="ECO:0000313" key="7">
    <source>
        <dbReference type="EMBL" id="KAK7496660.1"/>
    </source>
</evidence>
<feature type="binding site" evidence="5">
    <location>
        <begin position="131"/>
        <end position="134"/>
    </location>
    <ligand>
        <name>FAD</name>
        <dbReference type="ChEBI" id="CHEBI:57692"/>
    </ligand>
</feature>
<feature type="binding site" evidence="5">
    <location>
        <position position="259"/>
    </location>
    <ligand>
        <name>FAD</name>
        <dbReference type="ChEBI" id="CHEBI:57692"/>
    </ligand>
</feature>
<name>A0ABD0LBM2_9CAEN</name>
<keyword evidence="8" id="KW-1185">Reference proteome</keyword>
<feature type="domain" description="Glucose-methanol-choline oxidoreductase N-terminal" evidence="6">
    <location>
        <begin position="294"/>
        <end position="308"/>
    </location>
</feature>
<evidence type="ECO:0000256" key="1">
    <source>
        <dbReference type="ARBA" id="ARBA00001974"/>
    </source>
</evidence>
<evidence type="ECO:0000256" key="5">
    <source>
        <dbReference type="PIRSR" id="PIRSR000137-2"/>
    </source>
</evidence>
<dbReference type="PIRSF" id="PIRSF000137">
    <property type="entry name" value="Alcohol_oxidase"/>
    <property type="match status" value="1"/>
</dbReference>
<evidence type="ECO:0000256" key="3">
    <source>
        <dbReference type="ARBA" id="ARBA00022630"/>
    </source>
</evidence>
<dbReference type="InterPro" id="IPR036188">
    <property type="entry name" value="FAD/NAD-bd_sf"/>
</dbReference>
<keyword evidence="4 5" id="KW-0274">FAD</keyword>
<dbReference type="PROSITE" id="PS00624">
    <property type="entry name" value="GMC_OXRED_2"/>
    <property type="match status" value="1"/>
</dbReference>
<dbReference type="Proteomes" id="UP001519460">
    <property type="component" value="Unassembled WGS sequence"/>
</dbReference>
<dbReference type="SUPFAM" id="SSF54373">
    <property type="entry name" value="FAD-linked reductases, C-terminal domain"/>
    <property type="match status" value="1"/>
</dbReference>
<dbReference type="Gene3D" id="3.30.560.10">
    <property type="entry name" value="Glucose Oxidase, domain 3"/>
    <property type="match status" value="1"/>
</dbReference>
<evidence type="ECO:0000256" key="4">
    <source>
        <dbReference type="ARBA" id="ARBA00022827"/>
    </source>
</evidence>
<evidence type="ECO:0000256" key="2">
    <source>
        <dbReference type="ARBA" id="ARBA00010790"/>
    </source>
</evidence>
<protein>
    <recommendedName>
        <fullName evidence="6">Glucose-methanol-choline oxidoreductase N-terminal domain-containing protein</fullName>
    </recommendedName>
</protein>
<sequence length="594" mass="65419">MVLKVVGAVAAGFLAVFLFGWIRSPYVRLADAFSQEYDYIVVGGGSAGSVLASRLSEDSDKTVLLLEAGPDDRGVPEISTPMRGAEVAYGCGKKYNWAYLTVPQKNTQQSYPERKGDWPRGKVLGGCSSHNCMVYIRASRYDYDNWAKMGAKGWSYKEVLPYFLKSEDCVNEQLSKSAYHSTGGPLKVDVPKITKLGQMVLRAGQELGYPLIDPNAHSQIGYTEIQSTQANGVRFSTSRGFLHPVLDRENLNVGVNSHVTKVLIENGRAVGVEFKREGKVHTARAKREVVMAAGAVGTPQILLLSGVGPKKHLDELGIKVHADLPVGENLQDHVINDIGISVNTSEGVTEEKVNSMSEWAKYQLYGDGLWRSPWGMEVIAFMGSTEERRKMDYPDVQLHLFSLLFDWGALIDITPEEAERLAPRKNKYGISCFATMLLPDSVGTIRLRSTNPEDDPLIDPNYFDKPGDIEQVLYGVRECQALTTTPTMQKVGAKLVDKPVKACLAKHKYDTDDYWRCHIRSALLTLYHPVGTTKMGDVKDNTTVVDSQLRVKGIQGLRVADASVMPKLVAGNTNAPTIMIAEKAADMIRGIKSV</sequence>
<dbReference type="SUPFAM" id="SSF51905">
    <property type="entry name" value="FAD/NAD(P)-binding domain"/>
    <property type="match status" value="1"/>
</dbReference>
<dbReference type="InterPro" id="IPR000172">
    <property type="entry name" value="GMC_OxRdtase_N"/>
</dbReference>
<dbReference type="InterPro" id="IPR012132">
    <property type="entry name" value="GMC_OxRdtase"/>
</dbReference>
<dbReference type="InterPro" id="IPR007867">
    <property type="entry name" value="GMC_OxRtase_C"/>
</dbReference>